<gene>
    <name evidence="1" type="ORF">SAMN04488122_4773</name>
</gene>
<sequence>MNTAIKAFLSHQLAENKSAFLATIDLHPLLEQFKEEVLEISIEESVAAFSVELEENIQYWWTNPEKVDVEAELSAILFEYSDMRNESEIAEAYGINKLTTPLVFQVEPYDNIGYFDFAEGFYTVPGVTLKCCDSLNKLAYHNVDEDKYGEIEICLLEGYERLMNVYMYNAYLSLHLALQHLYDQGKLDRIRKKAPFYFLIGEHDTEMQSLFVI</sequence>
<dbReference type="EMBL" id="FOJG01000002">
    <property type="protein sequence ID" value="SEW52334.1"/>
    <property type="molecule type" value="Genomic_DNA"/>
</dbReference>
<evidence type="ECO:0000313" key="1">
    <source>
        <dbReference type="EMBL" id="SEW52334.1"/>
    </source>
</evidence>
<dbReference type="AlphaFoldDB" id="A0A1I0S8C9"/>
<dbReference type="Proteomes" id="UP000199310">
    <property type="component" value="Unassembled WGS sequence"/>
</dbReference>
<accession>A0A1I0S8C9</accession>
<evidence type="ECO:0000313" key="2">
    <source>
        <dbReference type="Proteomes" id="UP000199310"/>
    </source>
</evidence>
<name>A0A1I0S8C9_9BACT</name>
<keyword evidence="2" id="KW-1185">Reference proteome</keyword>
<dbReference type="RefSeq" id="WP_089898708.1">
    <property type="nucleotide sequence ID" value="NZ_FOJG01000002.1"/>
</dbReference>
<reference evidence="2" key="1">
    <citation type="submission" date="2016-10" db="EMBL/GenBank/DDBJ databases">
        <authorList>
            <person name="Varghese N."/>
            <person name="Submissions S."/>
        </authorList>
    </citation>
    <scope>NUCLEOTIDE SEQUENCE [LARGE SCALE GENOMIC DNA]</scope>
    <source>
        <strain evidence="2">DSM 3695</strain>
    </source>
</reference>
<proteinExistence type="predicted"/>
<organism evidence="1 2">
    <name type="scientific">Chitinophaga arvensicola</name>
    <dbReference type="NCBI Taxonomy" id="29529"/>
    <lineage>
        <taxon>Bacteria</taxon>
        <taxon>Pseudomonadati</taxon>
        <taxon>Bacteroidota</taxon>
        <taxon>Chitinophagia</taxon>
        <taxon>Chitinophagales</taxon>
        <taxon>Chitinophagaceae</taxon>
        <taxon>Chitinophaga</taxon>
    </lineage>
</organism>
<protein>
    <submittedName>
        <fullName evidence="1">Uncharacterized protein</fullName>
    </submittedName>
</protein>
<dbReference type="OrthoDB" id="665951at2"/>